<dbReference type="InterPro" id="IPR002207">
    <property type="entry name" value="Peroxidase_I"/>
</dbReference>
<feature type="non-terminal residue" evidence="15">
    <location>
        <position position="233"/>
    </location>
</feature>
<evidence type="ECO:0000256" key="11">
    <source>
        <dbReference type="ARBA" id="ARBA00023128"/>
    </source>
</evidence>
<dbReference type="STRING" id="1344416.A0A139AZ65"/>
<evidence type="ECO:0000256" key="6">
    <source>
        <dbReference type="ARBA" id="ARBA00022617"/>
    </source>
</evidence>
<dbReference type="PROSITE" id="PS50873">
    <property type="entry name" value="PEROXIDASE_4"/>
    <property type="match status" value="1"/>
</dbReference>
<dbReference type="EMBL" id="KQ965732">
    <property type="protein sequence ID" value="KXS21765.1"/>
    <property type="molecule type" value="Genomic_DNA"/>
</dbReference>
<dbReference type="Gene3D" id="1.10.520.10">
    <property type="match status" value="1"/>
</dbReference>
<evidence type="ECO:0000256" key="1">
    <source>
        <dbReference type="ARBA" id="ARBA00003917"/>
    </source>
</evidence>
<reference evidence="15 16" key="1">
    <citation type="journal article" date="2015" name="Genome Biol. Evol.">
        <title>Phylogenomic analyses indicate that early fungi evolved digesting cell walls of algal ancestors of land plants.</title>
        <authorList>
            <person name="Chang Y."/>
            <person name="Wang S."/>
            <person name="Sekimoto S."/>
            <person name="Aerts A.L."/>
            <person name="Choi C."/>
            <person name="Clum A."/>
            <person name="LaButti K.M."/>
            <person name="Lindquist E.A."/>
            <person name="Yee Ngan C."/>
            <person name="Ohm R.A."/>
            <person name="Salamov A.A."/>
            <person name="Grigoriev I.V."/>
            <person name="Spatafora J.W."/>
            <person name="Berbee M.L."/>
        </authorList>
    </citation>
    <scope>NUCLEOTIDE SEQUENCE [LARGE SCALE GENOMIC DNA]</scope>
    <source>
        <strain evidence="15 16">JEL478</strain>
    </source>
</reference>
<dbReference type="AlphaFoldDB" id="A0A139AZ65"/>
<comment type="catalytic activity">
    <reaction evidence="12">
        <text>2 Fe(II)-[cytochrome c] + H2O2 + 2 H(+) = 2 Fe(III)-[cytochrome c] + 2 H2O</text>
        <dbReference type="Rhea" id="RHEA:16581"/>
        <dbReference type="Rhea" id="RHEA-COMP:10350"/>
        <dbReference type="Rhea" id="RHEA-COMP:14399"/>
        <dbReference type="ChEBI" id="CHEBI:15377"/>
        <dbReference type="ChEBI" id="CHEBI:15378"/>
        <dbReference type="ChEBI" id="CHEBI:16240"/>
        <dbReference type="ChEBI" id="CHEBI:29033"/>
        <dbReference type="ChEBI" id="CHEBI:29034"/>
        <dbReference type="EC" id="1.11.1.5"/>
    </reaction>
</comment>
<evidence type="ECO:0000256" key="13">
    <source>
        <dbReference type="RuleBase" id="RU363051"/>
    </source>
</evidence>
<evidence type="ECO:0000256" key="2">
    <source>
        <dbReference type="ARBA" id="ARBA00004305"/>
    </source>
</evidence>
<dbReference type="GO" id="GO:0042744">
    <property type="term" value="P:hydrogen peroxide catabolic process"/>
    <property type="evidence" value="ECO:0007669"/>
    <property type="project" value="TreeGrafter"/>
</dbReference>
<keyword evidence="9 13" id="KW-0560">Oxidoreductase</keyword>
<dbReference type="InterPro" id="IPR010255">
    <property type="entry name" value="Haem_peroxidase_sf"/>
</dbReference>
<dbReference type="PRINTS" id="PR00459">
    <property type="entry name" value="ASPEROXIDASE"/>
</dbReference>
<keyword evidence="7" id="KW-0479">Metal-binding</keyword>
<dbReference type="GO" id="GO:0005759">
    <property type="term" value="C:mitochondrial matrix"/>
    <property type="evidence" value="ECO:0007669"/>
    <property type="project" value="UniProtKB-SubCell"/>
</dbReference>
<gene>
    <name evidence="15" type="ORF">M427DRAFT_88984</name>
</gene>
<evidence type="ECO:0000256" key="7">
    <source>
        <dbReference type="ARBA" id="ARBA00022723"/>
    </source>
</evidence>
<accession>A0A139AZ65</accession>
<feature type="domain" description="Plant heme peroxidase family profile" evidence="14">
    <location>
        <begin position="46"/>
        <end position="233"/>
    </location>
</feature>
<keyword evidence="5 13" id="KW-0575">Peroxidase</keyword>
<dbReference type="InterPro" id="IPR019793">
    <property type="entry name" value="Peroxidases_heam-ligand_BS"/>
</dbReference>
<dbReference type="GO" id="GO:0000302">
    <property type="term" value="P:response to reactive oxygen species"/>
    <property type="evidence" value="ECO:0007669"/>
    <property type="project" value="TreeGrafter"/>
</dbReference>
<comment type="subcellular location">
    <subcellularLocation>
        <location evidence="3">Mitochondrion intermembrane space</location>
    </subcellularLocation>
    <subcellularLocation>
        <location evidence="2">Mitochondrion matrix</location>
    </subcellularLocation>
</comment>
<evidence type="ECO:0000259" key="14">
    <source>
        <dbReference type="PROSITE" id="PS50873"/>
    </source>
</evidence>
<dbReference type="PRINTS" id="PR00458">
    <property type="entry name" value="PEROXIDASE"/>
</dbReference>
<evidence type="ECO:0000256" key="4">
    <source>
        <dbReference type="ARBA" id="ARBA00005997"/>
    </source>
</evidence>
<evidence type="ECO:0000256" key="9">
    <source>
        <dbReference type="ARBA" id="ARBA00023002"/>
    </source>
</evidence>
<keyword evidence="16" id="KW-1185">Reference proteome</keyword>
<dbReference type="PROSITE" id="PS00435">
    <property type="entry name" value="PEROXIDASE_1"/>
    <property type="match status" value="1"/>
</dbReference>
<comment type="function">
    <text evidence="1">Destroys radicals which are normally produced within the cells and which are toxic to biological systems.</text>
</comment>
<proteinExistence type="inferred from homology"/>
<dbReference type="InterPro" id="IPR044831">
    <property type="entry name" value="Ccp1-like"/>
</dbReference>
<dbReference type="Pfam" id="PF00141">
    <property type="entry name" value="peroxidase"/>
    <property type="match status" value="1"/>
</dbReference>
<evidence type="ECO:0000256" key="5">
    <source>
        <dbReference type="ARBA" id="ARBA00022559"/>
    </source>
</evidence>
<dbReference type="PANTHER" id="PTHR31356:SF58">
    <property type="entry name" value="CYTOCHROME C PEROXIDASE, MITOCHONDRIAL"/>
    <property type="match status" value="1"/>
</dbReference>
<evidence type="ECO:0000256" key="12">
    <source>
        <dbReference type="ARBA" id="ARBA00049265"/>
    </source>
</evidence>
<organism evidence="15 16">
    <name type="scientific">Gonapodya prolifera (strain JEL478)</name>
    <name type="common">Monoblepharis prolifera</name>
    <dbReference type="NCBI Taxonomy" id="1344416"/>
    <lineage>
        <taxon>Eukaryota</taxon>
        <taxon>Fungi</taxon>
        <taxon>Fungi incertae sedis</taxon>
        <taxon>Chytridiomycota</taxon>
        <taxon>Chytridiomycota incertae sedis</taxon>
        <taxon>Monoblepharidomycetes</taxon>
        <taxon>Monoblepharidales</taxon>
        <taxon>Gonapodyaceae</taxon>
        <taxon>Gonapodya</taxon>
    </lineage>
</organism>
<keyword evidence="11" id="KW-0496">Mitochondrion</keyword>
<keyword evidence="10" id="KW-0408">Iron</keyword>
<evidence type="ECO:0000313" key="15">
    <source>
        <dbReference type="EMBL" id="KXS21765.1"/>
    </source>
</evidence>
<evidence type="ECO:0000256" key="3">
    <source>
        <dbReference type="ARBA" id="ARBA00004569"/>
    </source>
</evidence>
<protein>
    <recommendedName>
        <fullName evidence="13">Peroxidase</fullName>
        <ecNumber evidence="13">1.11.1.-</ecNumber>
    </recommendedName>
</protein>
<keyword evidence="8" id="KW-0809">Transit peptide</keyword>
<dbReference type="GO" id="GO:0005758">
    <property type="term" value="C:mitochondrial intermembrane space"/>
    <property type="evidence" value="ECO:0007669"/>
    <property type="project" value="UniProtKB-SubCell"/>
</dbReference>
<dbReference type="EC" id="1.11.1.-" evidence="13"/>
<dbReference type="GO" id="GO:0046872">
    <property type="term" value="F:metal ion binding"/>
    <property type="evidence" value="ECO:0007669"/>
    <property type="project" value="UniProtKB-UniRule"/>
</dbReference>
<dbReference type="InterPro" id="IPR002016">
    <property type="entry name" value="Haem_peroxidase"/>
</dbReference>
<name>A0A139AZ65_GONPJ</name>
<dbReference type="GO" id="GO:0020037">
    <property type="term" value="F:heme binding"/>
    <property type="evidence" value="ECO:0007669"/>
    <property type="project" value="UniProtKB-UniRule"/>
</dbReference>
<dbReference type="PANTHER" id="PTHR31356">
    <property type="entry name" value="THYLAKOID LUMENAL 29 KDA PROTEIN, CHLOROPLASTIC-RELATED"/>
    <property type="match status" value="1"/>
</dbReference>
<feature type="non-terminal residue" evidence="15">
    <location>
        <position position="1"/>
    </location>
</feature>
<dbReference type="SUPFAM" id="SSF48113">
    <property type="entry name" value="Heme-dependent peroxidases"/>
    <property type="match status" value="1"/>
</dbReference>
<dbReference type="Gene3D" id="1.10.420.10">
    <property type="entry name" value="Peroxidase, domain 2"/>
    <property type="match status" value="1"/>
</dbReference>
<keyword evidence="6" id="KW-0349">Heme</keyword>
<sequence>GPYLVRLAWVDAGSYSIIDGSGGSKATLKLVPPSGGHVSLQTCIDAMELLKENYPAISTADFWAFAGTVAVYESGGPIVPYRCGRTDYKTGEYNASMSAGRLPTGAFNSTQVRKTFTRIGLTDRETVAVIGGGHALGRCHYDRSGYVGPWTNNPLRFTNEFFTLLANSNWSLIVNPNGKTQYNNTDNTKMMLVSDYALWADPAYQSITLEYAKNASLFFSDFTAAYQKLLERG</sequence>
<evidence type="ECO:0000256" key="8">
    <source>
        <dbReference type="ARBA" id="ARBA00022946"/>
    </source>
</evidence>
<dbReference type="GO" id="GO:0034599">
    <property type="term" value="P:cellular response to oxidative stress"/>
    <property type="evidence" value="ECO:0007669"/>
    <property type="project" value="InterPro"/>
</dbReference>
<comment type="similarity">
    <text evidence="4">Belongs to the peroxidase family. Cytochrome c peroxidase subfamily.</text>
</comment>
<dbReference type="GO" id="GO:0004130">
    <property type="term" value="F:cytochrome-c peroxidase activity"/>
    <property type="evidence" value="ECO:0007669"/>
    <property type="project" value="UniProtKB-EC"/>
</dbReference>
<dbReference type="OrthoDB" id="2859658at2759"/>
<evidence type="ECO:0000256" key="10">
    <source>
        <dbReference type="ARBA" id="ARBA00023004"/>
    </source>
</evidence>
<dbReference type="Proteomes" id="UP000070544">
    <property type="component" value="Unassembled WGS sequence"/>
</dbReference>
<evidence type="ECO:0000313" key="16">
    <source>
        <dbReference type="Proteomes" id="UP000070544"/>
    </source>
</evidence>